<dbReference type="Gene3D" id="3.40.50.2000">
    <property type="entry name" value="Glycogen Phosphorylase B"/>
    <property type="match status" value="1"/>
</dbReference>
<evidence type="ECO:0000313" key="2">
    <source>
        <dbReference type="Proteomes" id="UP000576209"/>
    </source>
</evidence>
<dbReference type="RefSeq" id="WP_183494976.1">
    <property type="nucleotide sequence ID" value="NZ_JACIFF010000002.1"/>
</dbReference>
<protein>
    <submittedName>
        <fullName evidence="1">Putative glycosyltransferase</fullName>
    </submittedName>
</protein>
<reference evidence="1 2" key="1">
    <citation type="submission" date="2020-08" db="EMBL/GenBank/DDBJ databases">
        <title>Genomic Encyclopedia of Type Strains, Phase IV (KMG-IV): sequencing the most valuable type-strain genomes for metagenomic binning, comparative biology and taxonomic classification.</title>
        <authorList>
            <person name="Goeker M."/>
        </authorList>
    </citation>
    <scope>NUCLEOTIDE SEQUENCE [LARGE SCALE GENOMIC DNA]</scope>
    <source>
        <strain evidence="1 2">DSM 105137</strain>
    </source>
</reference>
<accession>A0A840E520</accession>
<dbReference type="GO" id="GO:0016740">
    <property type="term" value="F:transferase activity"/>
    <property type="evidence" value="ECO:0007669"/>
    <property type="project" value="UniProtKB-KW"/>
</dbReference>
<proteinExistence type="predicted"/>
<dbReference type="SUPFAM" id="SSF53756">
    <property type="entry name" value="UDP-Glycosyltransferase/glycogen phosphorylase"/>
    <property type="match status" value="1"/>
</dbReference>
<keyword evidence="2" id="KW-1185">Reference proteome</keyword>
<keyword evidence="1" id="KW-0808">Transferase</keyword>
<name>A0A840E520_9BACT</name>
<dbReference type="AlphaFoldDB" id="A0A840E520"/>
<dbReference type="Proteomes" id="UP000576209">
    <property type="component" value="Unassembled WGS sequence"/>
</dbReference>
<sequence length="354" mass="39457">MPRPVAFYVHHHGSGHANRTRLLAAHLPADTPIHVLTSAADRFTDWTGGKVHPLPPDVSPDRDPQLDILENQVVHYAPVDLSGAQQRMAILSAFIARNRPAWFIIDLSVEIALFVRLCGVRVALVRLHGYRDDPAHLAAFRLADRLIAPFPPQLEDEHTPEWVRQKTTYLGAFSRYDHRKESRRDCRLQLGLDQDSKVATVINGLGGGAQELSEWVSAARANPDWRFLLIGKVADAFDSSPVNLRRIGMVADTFPYLKAADVVVGSGGTNTMMEIGAARVPFISRPEPRPFGEQVCKMRALRRVGLTDIVTDTPDANAWGPLLDRASKQEVSGWDVLYQEATLETKLRRFTVEQ</sequence>
<dbReference type="EMBL" id="JACIFF010000002">
    <property type="protein sequence ID" value="MBB4078745.1"/>
    <property type="molecule type" value="Genomic_DNA"/>
</dbReference>
<evidence type="ECO:0000313" key="1">
    <source>
        <dbReference type="EMBL" id="MBB4078745.1"/>
    </source>
</evidence>
<organism evidence="1 2">
    <name type="scientific">Neolewinella aquimaris</name>
    <dbReference type="NCBI Taxonomy" id="1835722"/>
    <lineage>
        <taxon>Bacteria</taxon>
        <taxon>Pseudomonadati</taxon>
        <taxon>Bacteroidota</taxon>
        <taxon>Saprospiria</taxon>
        <taxon>Saprospirales</taxon>
        <taxon>Lewinellaceae</taxon>
        <taxon>Neolewinella</taxon>
    </lineage>
</organism>
<comment type="caution">
    <text evidence="1">The sequence shown here is derived from an EMBL/GenBank/DDBJ whole genome shotgun (WGS) entry which is preliminary data.</text>
</comment>
<gene>
    <name evidence="1" type="ORF">GGR28_001358</name>
</gene>